<evidence type="ECO:0000259" key="9">
    <source>
        <dbReference type="PROSITE" id="PS51755"/>
    </source>
</evidence>
<dbReference type="InterPro" id="IPR039420">
    <property type="entry name" value="WalR-like"/>
</dbReference>
<dbReference type="GO" id="GO:0000976">
    <property type="term" value="F:transcription cis-regulatory region binding"/>
    <property type="evidence" value="ECO:0007669"/>
    <property type="project" value="TreeGrafter"/>
</dbReference>
<evidence type="ECO:0000256" key="1">
    <source>
        <dbReference type="ARBA" id="ARBA00018672"/>
    </source>
</evidence>
<dbReference type="RefSeq" id="WP_139241103.1">
    <property type="nucleotide sequence ID" value="NZ_FRAC01000007.1"/>
</dbReference>
<dbReference type="InterPro" id="IPR001789">
    <property type="entry name" value="Sig_transdc_resp-reg_receiver"/>
</dbReference>
<keyword evidence="2" id="KW-0805">Transcription regulation</keyword>
<dbReference type="Gene3D" id="3.40.50.2300">
    <property type="match status" value="1"/>
</dbReference>
<keyword evidence="3 7" id="KW-0238">DNA-binding</keyword>
<dbReference type="CDD" id="cd00383">
    <property type="entry name" value="trans_reg_C"/>
    <property type="match status" value="1"/>
</dbReference>
<keyword evidence="11" id="KW-1185">Reference proteome</keyword>
<organism evidence="10 11">
    <name type="scientific">Anaerocolumna jejuensis DSM 15929</name>
    <dbReference type="NCBI Taxonomy" id="1121322"/>
    <lineage>
        <taxon>Bacteria</taxon>
        <taxon>Bacillati</taxon>
        <taxon>Bacillota</taxon>
        <taxon>Clostridia</taxon>
        <taxon>Lachnospirales</taxon>
        <taxon>Lachnospiraceae</taxon>
        <taxon>Anaerocolumna</taxon>
    </lineage>
</organism>
<keyword evidence="6" id="KW-0597">Phosphoprotein</keyword>
<comment type="function">
    <text evidence="5">May play the central regulatory role in sporulation. It may be an element of the effector pathway responsible for the activation of sporulation genes in response to nutritional stress. Spo0A may act in concert with spo0H (a sigma factor) to control the expression of some genes that are critical to the sporulation process.</text>
</comment>
<evidence type="ECO:0000259" key="8">
    <source>
        <dbReference type="PROSITE" id="PS50110"/>
    </source>
</evidence>
<evidence type="ECO:0000256" key="3">
    <source>
        <dbReference type="ARBA" id="ARBA00023125"/>
    </source>
</evidence>
<dbReference type="EMBL" id="FRAC01000007">
    <property type="protein sequence ID" value="SHJ76961.1"/>
    <property type="molecule type" value="Genomic_DNA"/>
</dbReference>
<dbReference type="GO" id="GO:0000156">
    <property type="term" value="F:phosphorelay response regulator activity"/>
    <property type="evidence" value="ECO:0007669"/>
    <property type="project" value="TreeGrafter"/>
</dbReference>
<dbReference type="SMART" id="SM00862">
    <property type="entry name" value="Trans_reg_C"/>
    <property type="match status" value="1"/>
</dbReference>
<dbReference type="PANTHER" id="PTHR48111">
    <property type="entry name" value="REGULATOR OF RPOS"/>
    <property type="match status" value="1"/>
</dbReference>
<dbReference type="Pfam" id="PF00486">
    <property type="entry name" value="Trans_reg_C"/>
    <property type="match status" value="1"/>
</dbReference>
<sequence>MARILIIEDDKKLNDGIRLALLNEKYEIMQSRTLEQARAVMKAVTLDLIVLDLNLPDGNGLDFLTKLRQASSMPVIILTANNLETDIVTGLELGADDYITKPFSLMVLRARVSVQLRKSGAEAEEQMIIDEFQFDFHKMQFLVRGEAVELSKTEQRLLRILLNNKGATVSRSALIDKVWNGDTEYVDEHALTVSVKRLRDKLGENPSNPSYIKNVYGIGYTWAVK</sequence>
<dbReference type="InterPro" id="IPR011006">
    <property type="entry name" value="CheY-like_superfamily"/>
</dbReference>
<dbReference type="Pfam" id="PF00072">
    <property type="entry name" value="Response_reg"/>
    <property type="match status" value="1"/>
</dbReference>
<keyword evidence="4" id="KW-0804">Transcription</keyword>
<dbReference type="STRING" id="1121322.SAMN02745136_00788"/>
<evidence type="ECO:0000256" key="2">
    <source>
        <dbReference type="ARBA" id="ARBA00023015"/>
    </source>
</evidence>
<evidence type="ECO:0000313" key="10">
    <source>
        <dbReference type="EMBL" id="SHJ76961.1"/>
    </source>
</evidence>
<dbReference type="GO" id="GO:0005829">
    <property type="term" value="C:cytosol"/>
    <property type="evidence" value="ECO:0007669"/>
    <property type="project" value="TreeGrafter"/>
</dbReference>
<dbReference type="OrthoDB" id="9803564at2"/>
<evidence type="ECO:0000313" key="11">
    <source>
        <dbReference type="Proteomes" id="UP000184386"/>
    </source>
</evidence>
<evidence type="ECO:0000256" key="5">
    <source>
        <dbReference type="ARBA" id="ARBA00024867"/>
    </source>
</evidence>
<dbReference type="Gene3D" id="6.10.250.690">
    <property type="match status" value="1"/>
</dbReference>
<accession>A0A1M6M0G2</accession>
<dbReference type="GO" id="GO:0006355">
    <property type="term" value="P:regulation of DNA-templated transcription"/>
    <property type="evidence" value="ECO:0007669"/>
    <property type="project" value="InterPro"/>
</dbReference>
<dbReference type="PANTHER" id="PTHR48111:SF73">
    <property type="entry name" value="ALKALINE PHOSPHATASE SYNTHESIS TRANSCRIPTIONAL REGULATORY PROTEIN PHOP"/>
    <property type="match status" value="1"/>
</dbReference>
<name>A0A1M6M0G2_9FIRM</name>
<dbReference type="GO" id="GO:0032993">
    <property type="term" value="C:protein-DNA complex"/>
    <property type="evidence" value="ECO:0007669"/>
    <property type="project" value="TreeGrafter"/>
</dbReference>
<proteinExistence type="predicted"/>
<dbReference type="PROSITE" id="PS50110">
    <property type="entry name" value="RESPONSE_REGULATORY"/>
    <property type="match status" value="1"/>
</dbReference>
<dbReference type="SUPFAM" id="SSF52172">
    <property type="entry name" value="CheY-like"/>
    <property type="match status" value="1"/>
</dbReference>
<dbReference type="PROSITE" id="PS51755">
    <property type="entry name" value="OMPR_PHOB"/>
    <property type="match status" value="1"/>
</dbReference>
<reference evidence="10 11" key="1">
    <citation type="submission" date="2016-11" db="EMBL/GenBank/DDBJ databases">
        <authorList>
            <person name="Jaros S."/>
            <person name="Januszkiewicz K."/>
            <person name="Wedrychowicz H."/>
        </authorList>
    </citation>
    <scope>NUCLEOTIDE SEQUENCE [LARGE SCALE GENOMIC DNA]</scope>
    <source>
        <strain evidence="10 11">DSM 15929</strain>
    </source>
</reference>
<feature type="domain" description="Response regulatory" evidence="8">
    <location>
        <begin position="3"/>
        <end position="116"/>
    </location>
</feature>
<dbReference type="InterPro" id="IPR036388">
    <property type="entry name" value="WH-like_DNA-bd_sf"/>
</dbReference>
<feature type="modified residue" description="4-aspartylphosphate" evidence="6">
    <location>
        <position position="52"/>
    </location>
</feature>
<dbReference type="InterPro" id="IPR001867">
    <property type="entry name" value="OmpR/PhoB-type_DNA-bd"/>
</dbReference>
<dbReference type="Proteomes" id="UP000184386">
    <property type="component" value="Unassembled WGS sequence"/>
</dbReference>
<gene>
    <name evidence="10" type="ORF">SAMN02745136_00788</name>
</gene>
<dbReference type="AlphaFoldDB" id="A0A1M6M0G2"/>
<evidence type="ECO:0000256" key="6">
    <source>
        <dbReference type="PROSITE-ProRule" id="PRU00169"/>
    </source>
</evidence>
<evidence type="ECO:0000256" key="4">
    <source>
        <dbReference type="ARBA" id="ARBA00023163"/>
    </source>
</evidence>
<feature type="DNA-binding region" description="OmpR/PhoB-type" evidence="7">
    <location>
        <begin position="124"/>
        <end position="224"/>
    </location>
</feature>
<feature type="domain" description="OmpR/PhoB-type" evidence="9">
    <location>
        <begin position="124"/>
        <end position="224"/>
    </location>
</feature>
<dbReference type="SMART" id="SM00448">
    <property type="entry name" value="REC"/>
    <property type="match status" value="1"/>
</dbReference>
<protein>
    <recommendedName>
        <fullName evidence="1">Stage 0 sporulation protein A homolog</fullName>
    </recommendedName>
</protein>
<dbReference type="Gene3D" id="1.10.10.10">
    <property type="entry name" value="Winged helix-like DNA-binding domain superfamily/Winged helix DNA-binding domain"/>
    <property type="match status" value="1"/>
</dbReference>
<evidence type="ECO:0000256" key="7">
    <source>
        <dbReference type="PROSITE-ProRule" id="PRU01091"/>
    </source>
</evidence>